<dbReference type="EMBL" id="JBJUIK010000013">
    <property type="protein sequence ID" value="KAL3506235.1"/>
    <property type="molecule type" value="Genomic_DNA"/>
</dbReference>
<accession>A0ABD2YJ77</accession>
<evidence type="ECO:0000313" key="2">
    <source>
        <dbReference type="EMBL" id="KAL3506235.1"/>
    </source>
</evidence>
<comment type="caution">
    <text evidence="2">The sequence shown here is derived from an EMBL/GenBank/DDBJ whole genome shotgun (WGS) entry which is preliminary data.</text>
</comment>
<reference evidence="2 3" key="1">
    <citation type="submission" date="2024-11" db="EMBL/GenBank/DDBJ databases">
        <title>A near-complete genome assembly of Cinchona calisaya.</title>
        <authorList>
            <person name="Lian D.C."/>
            <person name="Zhao X.W."/>
            <person name="Wei L."/>
        </authorList>
    </citation>
    <scope>NUCLEOTIDE SEQUENCE [LARGE SCALE GENOMIC DNA]</scope>
    <source>
        <tissue evidence="2">Nenye</tissue>
    </source>
</reference>
<name>A0ABD2YJ77_9GENT</name>
<evidence type="ECO:0000256" key="1">
    <source>
        <dbReference type="SAM" id="MobiDB-lite"/>
    </source>
</evidence>
<gene>
    <name evidence="2" type="ORF">ACH5RR_031617</name>
</gene>
<feature type="compositionally biased region" description="Polar residues" evidence="1">
    <location>
        <begin position="83"/>
        <end position="94"/>
    </location>
</feature>
<feature type="region of interest" description="Disordered" evidence="1">
    <location>
        <begin position="1"/>
        <end position="33"/>
    </location>
</feature>
<keyword evidence="3" id="KW-1185">Reference proteome</keyword>
<dbReference type="Proteomes" id="UP001630127">
    <property type="component" value="Unassembled WGS sequence"/>
</dbReference>
<feature type="compositionally biased region" description="Low complexity" evidence="1">
    <location>
        <begin position="52"/>
        <end position="67"/>
    </location>
</feature>
<proteinExistence type="predicted"/>
<sequence length="100" mass="10954">MLLRTSSTPVGQTLYSDIPNRHIKKNSTNSSTSKINLHGLDHLTTKASFTLSSISSNSSPANLSRLSESNTKSRRKIFHRAQSDTSLEGLASNSHDLEEL</sequence>
<dbReference type="AlphaFoldDB" id="A0ABD2YJ77"/>
<evidence type="ECO:0000313" key="3">
    <source>
        <dbReference type="Proteomes" id="UP001630127"/>
    </source>
</evidence>
<organism evidence="2 3">
    <name type="scientific">Cinchona calisaya</name>
    <dbReference type="NCBI Taxonomy" id="153742"/>
    <lineage>
        <taxon>Eukaryota</taxon>
        <taxon>Viridiplantae</taxon>
        <taxon>Streptophyta</taxon>
        <taxon>Embryophyta</taxon>
        <taxon>Tracheophyta</taxon>
        <taxon>Spermatophyta</taxon>
        <taxon>Magnoliopsida</taxon>
        <taxon>eudicotyledons</taxon>
        <taxon>Gunneridae</taxon>
        <taxon>Pentapetalae</taxon>
        <taxon>asterids</taxon>
        <taxon>lamiids</taxon>
        <taxon>Gentianales</taxon>
        <taxon>Rubiaceae</taxon>
        <taxon>Cinchonoideae</taxon>
        <taxon>Cinchoneae</taxon>
        <taxon>Cinchona</taxon>
    </lineage>
</organism>
<feature type="region of interest" description="Disordered" evidence="1">
    <location>
        <begin position="52"/>
        <end position="100"/>
    </location>
</feature>
<protein>
    <submittedName>
        <fullName evidence="2">Uncharacterized protein</fullName>
    </submittedName>
</protein>
<feature type="compositionally biased region" description="Polar residues" evidence="1">
    <location>
        <begin position="1"/>
        <end position="15"/>
    </location>
</feature>